<sequence>MDQYSNALDALHGIHTDTEAAILTFLDQHPGLFDYRARRKLPALEADLAVLGRTPVLLAAHVPVPQSVAELVGILYTIEGASQGGQVIARVLREGPLANVPTAFFRGYGPLSRQRWDEFLEFADAQCSGDEQEVAAASAVSTFEAIRCYLDAYCDHFGIQ</sequence>
<dbReference type="eggNOG" id="COG3230">
    <property type="taxonomic scope" value="Bacteria"/>
</dbReference>
<dbReference type="Gene3D" id="1.20.910.10">
    <property type="entry name" value="Heme oxygenase-like"/>
    <property type="match status" value="1"/>
</dbReference>
<reference evidence="1 2" key="1">
    <citation type="submission" date="2011-06" db="EMBL/GenBank/DDBJ databases">
        <title>The draft genome of Thiorhodococcus drewsii AZ1.</title>
        <authorList>
            <consortium name="US DOE Joint Genome Institute (JGI-PGF)"/>
            <person name="Lucas S."/>
            <person name="Han J."/>
            <person name="Lapidus A."/>
            <person name="Cheng J.-F."/>
            <person name="Goodwin L."/>
            <person name="Pitluck S."/>
            <person name="Peters L."/>
            <person name="Land M.L."/>
            <person name="Hauser L."/>
            <person name="Vogl K."/>
            <person name="Liu Z."/>
            <person name="Imhoff J."/>
            <person name="Thiel V."/>
            <person name="Frigaard N.-U."/>
            <person name="Bryant D.A."/>
            <person name="Woyke T.J."/>
        </authorList>
    </citation>
    <scope>NUCLEOTIDE SEQUENCE [LARGE SCALE GENOMIC DNA]</scope>
    <source>
        <strain evidence="1 2">AZ1</strain>
    </source>
</reference>
<organism evidence="1 2">
    <name type="scientific">Thiorhodococcus drewsii AZ1</name>
    <dbReference type="NCBI Taxonomy" id="765913"/>
    <lineage>
        <taxon>Bacteria</taxon>
        <taxon>Pseudomonadati</taxon>
        <taxon>Pseudomonadota</taxon>
        <taxon>Gammaproteobacteria</taxon>
        <taxon>Chromatiales</taxon>
        <taxon>Chromatiaceae</taxon>
        <taxon>Thiorhodococcus</taxon>
    </lineage>
</organism>
<gene>
    <name evidence="1" type="ORF">ThidrDRAFT_2836</name>
</gene>
<evidence type="ECO:0000313" key="2">
    <source>
        <dbReference type="Proteomes" id="UP000004200"/>
    </source>
</evidence>
<evidence type="ECO:0000313" key="1">
    <source>
        <dbReference type="EMBL" id="EGV30086.1"/>
    </source>
</evidence>
<dbReference type="EMBL" id="AFWT01000020">
    <property type="protein sequence ID" value="EGV30086.1"/>
    <property type="molecule type" value="Genomic_DNA"/>
</dbReference>
<dbReference type="AlphaFoldDB" id="G2E3H3"/>
<keyword evidence="2" id="KW-1185">Reference proteome</keyword>
<protein>
    <submittedName>
        <fullName evidence="1">Heme oxygenase-like protein</fullName>
    </submittedName>
</protein>
<proteinExistence type="predicted"/>
<dbReference type="SUPFAM" id="SSF48613">
    <property type="entry name" value="Heme oxygenase-like"/>
    <property type="match status" value="1"/>
</dbReference>
<dbReference type="Proteomes" id="UP000004200">
    <property type="component" value="Unassembled WGS sequence"/>
</dbReference>
<comment type="caution">
    <text evidence="1">The sequence shown here is derived from an EMBL/GenBank/DDBJ whole genome shotgun (WGS) entry which is preliminary data.</text>
</comment>
<name>G2E3H3_9GAMM</name>
<dbReference type="CDD" id="cd19166">
    <property type="entry name" value="HemeO-bac"/>
    <property type="match status" value="1"/>
</dbReference>
<accession>G2E3H3</accession>
<dbReference type="InterPro" id="IPR016084">
    <property type="entry name" value="Haem_Oase-like_multi-hlx"/>
</dbReference>
<dbReference type="STRING" id="765913.ThidrDRAFT_2836"/>